<evidence type="ECO:0000256" key="12">
    <source>
        <dbReference type="SAM" id="Phobius"/>
    </source>
</evidence>
<evidence type="ECO:0000256" key="6">
    <source>
        <dbReference type="ARBA" id="ARBA00022989"/>
    </source>
</evidence>
<keyword evidence="9" id="KW-0325">Glycoprotein</keyword>
<evidence type="ECO:0000256" key="9">
    <source>
        <dbReference type="ARBA" id="ARBA00023180"/>
    </source>
</evidence>
<dbReference type="Gene3D" id="3.30.497.10">
    <property type="entry name" value="Antithrombin, subunit I, domain 2"/>
    <property type="match status" value="2"/>
</dbReference>
<proteinExistence type="inferred from homology"/>
<feature type="transmembrane region" description="Helical" evidence="12">
    <location>
        <begin position="89"/>
        <end position="109"/>
    </location>
</feature>
<feature type="compositionally biased region" description="Low complexity" evidence="11">
    <location>
        <begin position="933"/>
        <end position="966"/>
    </location>
</feature>
<evidence type="ECO:0000256" key="2">
    <source>
        <dbReference type="ARBA" id="ARBA00022475"/>
    </source>
</evidence>
<dbReference type="Proteomes" id="UP000215335">
    <property type="component" value="Unassembled WGS sequence"/>
</dbReference>
<dbReference type="STRING" id="543379.A0A232EZE8"/>
<evidence type="ECO:0000256" key="5">
    <source>
        <dbReference type="ARBA" id="ARBA00022900"/>
    </source>
</evidence>
<comment type="similarity">
    <text evidence="10">Belongs to the serpin family.</text>
</comment>
<feature type="transmembrane region" description="Helical" evidence="12">
    <location>
        <begin position="298"/>
        <end position="319"/>
    </location>
</feature>
<keyword evidence="4 12" id="KW-0812">Transmembrane</keyword>
<keyword evidence="8" id="KW-0675">Receptor</keyword>
<reference evidence="14 15" key="1">
    <citation type="journal article" date="2017" name="Curr. Biol.">
        <title>The Evolution of Venom by Co-option of Single-Copy Genes.</title>
        <authorList>
            <person name="Martinson E.O."/>
            <person name="Mrinalini"/>
            <person name="Kelkar Y.D."/>
            <person name="Chang C.H."/>
            <person name="Werren J.H."/>
        </authorList>
    </citation>
    <scope>NUCLEOTIDE SEQUENCE [LARGE SCALE GENOMIC DNA]</scope>
    <source>
        <strain evidence="14 15">Alberta</strain>
        <tissue evidence="14">Whole body</tissue>
    </source>
</reference>
<feature type="compositionally biased region" description="Pro residues" evidence="11">
    <location>
        <begin position="972"/>
        <end position="982"/>
    </location>
</feature>
<dbReference type="PANTHER" id="PTHR42643:SF24">
    <property type="entry name" value="IONOTROPIC RECEPTOR 60A"/>
    <property type="match status" value="1"/>
</dbReference>
<keyword evidence="6 12" id="KW-1133">Transmembrane helix</keyword>
<evidence type="ECO:0000256" key="7">
    <source>
        <dbReference type="ARBA" id="ARBA00023136"/>
    </source>
</evidence>
<keyword evidence="2" id="KW-1003">Cell membrane</keyword>
<dbReference type="GO" id="GO:0004867">
    <property type="term" value="F:serine-type endopeptidase inhibitor activity"/>
    <property type="evidence" value="ECO:0007669"/>
    <property type="project" value="UniProtKB-KW"/>
</dbReference>
<comment type="subcellular location">
    <subcellularLocation>
        <location evidence="1">Cell membrane</location>
        <topology evidence="1">Multi-pass membrane protein</topology>
    </subcellularLocation>
</comment>
<evidence type="ECO:0000256" key="1">
    <source>
        <dbReference type="ARBA" id="ARBA00004651"/>
    </source>
</evidence>
<evidence type="ECO:0000256" key="3">
    <source>
        <dbReference type="ARBA" id="ARBA00022690"/>
    </source>
</evidence>
<dbReference type="Pfam" id="PF00079">
    <property type="entry name" value="Serpin"/>
    <property type="match status" value="1"/>
</dbReference>
<keyword evidence="7 12" id="KW-0472">Membrane</keyword>
<organism evidence="14 15">
    <name type="scientific">Trichomalopsis sarcophagae</name>
    <dbReference type="NCBI Taxonomy" id="543379"/>
    <lineage>
        <taxon>Eukaryota</taxon>
        <taxon>Metazoa</taxon>
        <taxon>Ecdysozoa</taxon>
        <taxon>Arthropoda</taxon>
        <taxon>Hexapoda</taxon>
        <taxon>Insecta</taxon>
        <taxon>Pterygota</taxon>
        <taxon>Neoptera</taxon>
        <taxon>Endopterygota</taxon>
        <taxon>Hymenoptera</taxon>
        <taxon>Apocrita</taxon>
        <taxon>Proctotrupomorpha</taxon>
        <taxon>Chalcidoidea</taxon>
        <taxon>Pteromalidae</taxon>
        <taxon>Pteromalinae</taxon>
        <taxon>Trichomalopsis</taxon>
    </lineage>
</organism>
<sequence>MYKVADAHAKSAQSTDSAAMSVAQKVPQEVVEMVRSRQVFIAASAFTVGENSGGLNFTAAIVMQTYALLSAKPKPLSRALLFMAPYTTETWACLTSALIVIGPILYLTVKLSPRPRDIDDSLSLSTTWQYTPIDNVDDLLARSDAFHWSFPNGSALESYLAAAVNDDPKYKQLLDGAERQDPSKPKQILDRVKTGNQVLIDWRISLAFLMREDLIDTGGCHFHVSAEDFMHENMAMIISGDSPYLPLINDAIERMHESGLMKKWITEKMPMKDKCWEIAKTNQEATNHKVDMGDMQGIFFVLAIGFVIAAIAIGVEFAWHKRKEAFERSLIRPFRVEGSRYAQYCWKRVSQRYCLISASPPVHAHYHNPYHQQQFQPWHRHRPAPIPRRPVDLMTDVINDLGTRVLQQYIEPGNVAFSPAGMGFILAALYEGSTGHSRQQIVDCLGLPRDRNVVRVGMRDIHRRLRTYLNPDGFLGGLNLNRENTTLRPDYENILRFYGFDLSIDLSNFTADNTGNFGLRGSSTTNMPPMTSQTQMATTPPPGSTMMPNGAAAGQTLPPGSTMMPNGAAAGQTLPPTTVPPAMNGGMAAGTTMPPTTQAPAGMTTIDTSVVLISTTQAGAQTTILPAAQTATTGAPTTTMATGAAQAASTIMTSTLATTTTMPPTTIPPTTTMAANAALISTTLPRLPPSAPSNRAFLTAGETTTTDLPTTTSMQNSDLRAETTTNAEDIAAPTTIPALIRRRRSRRRRRSNEGYFSNYPDDGLWMQDLDIWADQPVLPTNERDATDLQFLVNGCDLATVPAATYTTVLPFAYFPSLKAVALEFPLDNPRYNVLLFMPTERIDTSRLSRELAGQNLRLLRRQLQPTWLRATIPSFMLRGFVTLTPYLQRLGIRDVFEPRMADLGPMTPDLGVYARDVQQSIAVNIRNYMKPDPNAMNVNPSNNPNINMRPNPPNMGQNGNMPAGQMPQAPRQAPPEDPPVYVPPPRDAYRFSRPVNGVDSEHPSIVPFTAEHPFLFFIIDSETSVALIAGRIDDPLNSRIL</sequence>
<protein>
    <recommendedName>
        <fullName evidence="13">Serpin domain-containing protein</fullName>
    </recommendedName>
</protein>
<dbReference type="EMBL" id="NNAY01001486">
    <property type="protein sequence ID" value="OXU23804.1"/>
    <property type="molecule type" value="Genomic_DNA"/>
</dbReference>
<evidence type="ECO:0000256" key="8">
    <source>
        <dbReference type="ARBA" id="ARBA00023170"/>
    </source>
</evidence>
<evidence type="ECO:0000313" key="14">
    <source>
        <dbReference type="EMBL" id="OXU23804.1"/>
    </source>
</evidence>
<keyword evidence="15" id="KW-1185">Reference proteome</keyword>
<dbReference type="Gene3D" id="2.30.39.10">
    <property type="entry name" value="Alpha-1-antitrypsin, domain 1"/>
    <property type="match status" value="2"/>
</dbReference>
<evidence type="ECO:0000259" key="13">
    <source>
        <dbReference type="SMART" id="SM00093"/>
    </source>
</evidence>
<accession>A0A232EZE8</accession>
<feature type="transmembrane region" description="Helical" evidence="12">
    <location>
        <begin position="39"/>
        <end position="69"/>
    </location>
</feature>
<dbReference type="SUPFAM" id="SSF56574">
    <property type="entry name" value="Serpins"/>
    <property type="match status" value="2"/>
</dbReference>
<comment type="caution">
    <text evidence="14">The sequence shown here is derived from an EMBL/GenBank/DDBJ whole genome shotgun (WGS) entry which is preliminary data.</text>
</comment>
<evidence type="ECO:0000256" key="10">
    <source>
        <dbReference type="RuleBase" id="RU000411"/>
    </source>
</evidence>
<evidence type="ECO:0000256" key="4">
    <source>
        <dbReference type="ARBA" id="ARBA00022692"/>
    </source>
</evidence>
<keyword evidence="3" id="KW-0646">Protease inhibitor</keyword>
<feature type="region of interest" description="Disordered" evidence="11">
    <location>
        <begin position="522"/>
        <end position="544"/>
    </location>
</feature>
<dbReference type="PANTHER" id="PTHR42643">
    <property type="entry name" value="IONOTROPIC RECEPTOR 20A-RELATED"/>
    <property type="match status" value="1"/>
</dbReference>
<feature type="region of interest" description="Disordered" evidence="11">
    <location>
        <begin position="932"/>
        <end position="982"/>
    </location>
</feature>
<dbReference type="InterPro" id="IPR052192">
    <property type="entry name" value="Insect_Ionotropic_Sensory_Rcpt"/>
</dbReference>
<name>A0A232EZE8_9HYME</name>
<dbReference type="InterPro" id="IPR042185">
    <property type="entry name" value="Serpin_sf_2"/>
</dbReference>
<dbReference type="OrthoDB" id="8179360at2759"/>
<feature type="compositionally biased region" description="Polar residues" evidence="11">
    <location>
        <begin position="522"/>
        <end position="538"/>
    </location>
</feature>
<dbReference type="InterPro" id="IPR036186">
    <property type="entry name" value="Serpin_sf"/>
</dbReference>
<dbReference type="InterPro" id="IPR042178">
    <property type="entry name" value="Serpin_sf_1"/>
</dbReference>
<dbReference type="AlphaFoldDB" id="A0A232EZE8"/>
<dbReference type="InterPro" id="IPR023796">
    <property type="entry name" value="Serpin_dom"/>
</dbReference>
<evidence type="ECO:0000256" key="11">
    <source>
        <dbReference type="SAM" id="MobiDB-lite"/>
    </source>
</evidence>
<dbReference type="SUPFAM" id="SSF53850">
    <property type="entry name" value="Periplasmic binding protein-like II"/>
    <property type="match status" value="1"/>
</dbReference>
<keyword evidence="5" id="KW-0722">Serine protease inhibitor</keyword>
<dbReference type="GO" id="GO:0005886">
    <property type="term" value="C:plasma membrane"/>
    <property type="evidence" value="ECO:0007669"/>
    <property type="project" value="UniProtKB-SubCell"/>
</dbReference>
<gene>
    <name evidence="14" type="ORF">TSAR_011985</name>
</gene>
<dbReference type="SMART" id="SM00093">
    <property type="entry name" value="SERPIN"/>
    <property type="match status" value="1"/>
</dbReference>
<feature type="domain" description="Serpin" evidence="13">
    <location>
        <begin position="403"/>
        <end position="1035"/>
    </location>
</feature>
<evidence type="ECO:0000313" key="15">
    <source>
        <dbReference type="Proteomes" id="UP000215335"/>
    </source>
</evidence>